<dbReference type="SUPFAM" id="SSF53254">
    <property type="entry name" value="Phosphoglycerate mutase-like"/>
    <property type="match status" value="1"/>
</dbReference>
<dbReference type="Gene3D" id="3.40.50.1240">
    <property type="entry name" value="Phosphoglycerate mutase-like"/>
    <property type="match status" value="1"/>
</dbReference>
<dbReference type="EMBL" id="JACHMC010000001">
    <property type="protein sequence ID" value="MBB4882061.1"/>
    <property type="molecule type" value="Genomic_DNA"/>
</dbReference>
<organism evidence="1 2">
    <name type="scientific">Micrococcus flavus</name>
    <dbReference type="NCBI Taxonomy" id="384602"/>
    <lineage>
        <taxon>Bacteria</taxon>
        <taxon>Bacillati</taxon>
        <taxon>Actinomycetota</taxon>
        <taxon>Actinomycetes</taxon>
        <taxon>Micrococcales</taxon>
        <taxon>Micrococcaceae</taxon>
        <taxon>Micrococcus</taxon>
    </lineage>
</organism>
<name>A0A4Y8X226_9MICC</name>
<dbReference type="Proteomes" id="UP000560081">
    <property type="component" value="Unassembled WGS sequence"/>
</dbReference>
<reference evidence="1 2" key="1">
    <citation type="submission" date="2020-08" db="EMBL/GenBank/DDBJ databases">
        <title>Sequencing the genomes of 1000 actinobacteria strains.</title>
        <authorList>
            <person name="Klenk H.-P."/>
        </authorList>
    </citation>
    <scope>NUCLEOTIDE SEQUENCE [LARGE SCALE GENOMIC DNA]</scope>
    <source>
        <strain evidence="1 2">DSM 19079</strain>
    </source>
</reference>
<dbReference type="OrthoDB" id="3215466at2"/>
<dbReference type="InterPro" id="IPR029033">
    <property type="entry name" value="His_PPase_superfam"/>
</dbReference>
<dbReference type="RefSeq" id="WP_135029733.1">
    <property type="nucleotide sequence ID" value="NZ_BMLA01000003.1"/>
</dbReference>
<dbReference type="GO" id="GO:0016791">
    <property type="term" value="F:phosphatase activity"/>
    <property type="evidence" value="ECO:0007669"/>
    <property type="project" value="TreeGrafter"/>
</dbReference>
<dbReference type="Pfam" id="PF00300">
    <property type="entry name" value="His_Phos_1"/>
    <property type="match status" value="1"/>
</dbReference>
<dbReference type="PANTHER" id="PTHR48100">
    <property type="entry name" value="BROAD-SPECIFICITY PHOSPHATASE YOR283W-RELATED"/>
    <property type="match status" value="1"/>
</dbReference>
<accession>A0A4Y8X226</accession>
<sequence length="224" mass="24657">MQTLATVHLVRHGEVHNPERVLYGRLDGFGLSELGRRMAVDVAAWFARRADEQGRRPEIVAASPLLRAQQTAAPIAEALDRPLRTEADVIEAENAFEGMSDVAATLKRSPRLWPLLRNPLTPSWGEPYRQQAARMLATADRVKDEALEAGGPGAEAVLVSHQLPIWVTRLAVEGRPLAHDPRSRECSLTSVTSLVYEEGRALPRVEYHEPNRALLKDASSLPGA</sequence>
<dbReference type="InterPro" id="IPR050275">
    <property type="entry name" value="PGM_Phosphatase"/>
</dbReference>
<dbReference type="GO" id="GO:0005737">
    <property type="term" value="C:cytoplasm"/>
    <property type="evidence" value="ECO:0007669"/>
    <property type="project" value="TreeGrafter"/>
</dbReference>
<proteinExistence type="predicted"/>
<evidence type="ECO:0000313" key="2">
    <source>
        <dbReference type="Proteomes" id="UP000560081"/>
    </source>
</evidence>
<dbReference type="SMART" id="SM00855">
    <property type="entry name" value="PGAM"/>
    <property type="match status" value="1"/>
</dbReference>
<gene>
    <name evidence="1" type="ORF">BJ976_000412</name>
</gene>
<dbReference type="InterPro" id="IPR013078">
    <property type="entry name" value="His_Pase_superF_clade-1"/>
</dbReference>
<protein>
    <submittedName>
        <fullName evidence="1">Broad specificity phosphatase PhoE</fullName>
    </submittedName>
</protein>
<dbReference type="PANTHER" id="PTHR48100:SF51">
    <property type="entry name" value="PHOSPHOGLYCERATE MUTASE"/>
    <property type="match status" value="1"/>
</dbReference>
<dbReference type="CDD" id="cd07067">
    <property type="entry name" value="HP_PGM_like"/>
    <property type="match status" value="1"/>
</dbReference>
<evidence type="ECO:0000313" key="1">
    <source>
        <dbReference type="EMBL" id="MBB4882061.1"/>
    </source>
</evidence>
<dbReference type="AlphaFoldDB" id="A0A4Y8X226"/>
<comment type="caution">
    <text evidence="1">The sequence shown here is derived from an EMBL/GenBank/DDBJ whole genome shotgun (WGS) entry which is preliminary data.</text>
</comment>
<keyword evidence="2" id="KW-1185">Reference proteome</keyword>